<evidence type="ECO:0000256" key="6">
    <source>
        <dbReference type="SAM" id="MobiDB-lite"/>
    </source>
</evidence>
<evidence type="ECO:0000256" key="5">
    <source>
        <dbReference type="ARBA" id="ARBA00023136"/>
    </source>
</evidence>
<evidence type="ECO:0000313" key="8">
    <source>
        <dbReference type="EMBL" id="CAF0898228.1"/>
    </source>
</evidence>
<dbReference type="OrthoDB" id="203099at2759"/>
<evidence type="ECO:0000256" key="4">
    <source>
        <dbReference type="ARBA" id="ARBA00022989"/>
    </source>
</evidence>
<dbReference type="InterPro" id="IPR051584">
    <property type="entry name" value="GPCR-associated_LMBR1"/>
</dbReference>
<feature type="transmembrane region" description="Helical" evidence="7">
    <location>
        <begin position="6"/>
        <end position="28"/>
    </location>
</feature>
<evidence type="ECO:0000256" key="2">
    <source>
        <dbReference type="ARBA" id="ARBA00010487"/>
    </source>
</evidence>
<dbReference type="PANTHER" id="PTHR21355">
    <property type="entry name" value="G-PROTEIN COUPLED RECEPTOR-ASSOCIATED PROTEIN LMBRD2"/>
    <property type="match status" value="1"/>
</dbReference>
<comment type="subcellular location">
    <subcellularLocation>
        <location evidence="1">Membrane</location>
        <topology evidence="1">Multi-pass membrane protein</topology>
    </subcellularLocation>
</comment>
<feature type="non-terminal residue" evidence="8">
    <location>
        <position position="1"/>
    </location>
</feature>
<feature type="transmembrane region" description="Helical" evidence="7">
    <location>
        <begin position="96"/>
        <end position="115"/>
    </location>
</feature>
<reference evidence="8" key="1">
    <citation type="submission" date="2021-02" db="EMBL/GenBank/DDBJ databases">
        <authorList>
            <person name="Nowell W R."/>
        </authorList>
    </citation>
    <scope>NUCLEOTIDE SEQUENCE</scope>
    <source>
        <strain evidence="8">Ploen Becks lab</strain>
    </source>
</reference>
<gene>
    <name evidence="8" type="ORF">OXX778_LOCUS11263</name>
</gene>
<keyword evidence="9" id="KW-1185">Reference proteome</keyword>
<dbReference type="InterPro" id="IPR006876">
    <property type="entry name" value="LMBR1-like_membr_prot"/>
</dbReference>
<organism evidence="8 9">
    <name type="scientific">Brachionus calyciflorus</name>
    <dbReference type="NCBI Taxonomy" id="104777"/>
    <lineage>
        <taxon>Eukaryota</taxon>
        <taxon>Metazoa</taxon>
        <taxon>Spiralia</taxon>
        <taxon>Gnathifera</taxon>
        <taxon>Rotifera</taxon>
        <taxon>Eurotatoria</taxon>
        <taxon>Monogononta</taxon>
        <taxon>Pseudotrocha</taxon>
        <taxon>Ploima</taxon>
        <taxon>Brachionidae</taxon>
        <taxon>Brachionus</taxon>
    </lineage>
</organism>
<evidence type="ECO:0000256" key="7">
    <source>
        <dbReference type="SAM" id="Phobius"/>
    </source>
</evidence>
<evidence type="ECO:0000313" key="9">
    <source>
        <dbReference type="Proteomes" id="UP000663879"/>
    </source>
</evidence>
<keyword evidence="4 7" id="KW-1133">Transmembrane helix</keyword>
<keyword evidence="5 7" id="KW-0472">Membrane</keyword>
<evidence type="ECO:0000256" key="3">
    <source>
        <dbReference type="ARBA" id="ARBA00022692"/>
    </source>
</evidence>
<feature type="region of interest" description="Disordered" evidence="6">
    <location>
        <begin position="232"/>
        <end position="271"/>
    </location>
</feature>
<sequence length="288" mass="33208">FIVCITIAYLCFCAYYAIFKMRIFNYYYLASNHHTSENSLIFSGTLVCRLTSPLCYNFLGLVHLDSHITKDTDIVETQFTSIMGHMDVISVISDGFNIYFPILILFLCLANFFNLGGHILHFFGFEQFIGDEEVTQDLIEDGKNLVKREKRRIQRNDPEVQTRHREVADRLRNNYSTTSIRSSSNLLTSTASREIDSNKPNGFNFNDKIKNIIPSSLPNFLSSRLKEYRDIPPYTDIPTDDETGAINSSNFSRNDDYNNGSRYDPFEDTYQNRNHAKKANIKGIFDDV</sequence>
<name>A0A813ZI19_9BILA</name>
<keyword evidence="3 7" id="KW-0812">Transmembrane</keyword>
<dbReference type="GO" id="GO:0016020">
    <property type="term" value="C:membrane"/>
    <property type="evidence" value="ECO:0007669"/>
    <property type="project" value="UniProtKB-SubCell"/>
</dbReference>
<feature type="compositionally biased region" description="Polar residues" evidence="6">
    <location>
        <begin position="245"/>
        <end position="261"/>
    </location>
</feature>
<comment type="similarity">
    <text evidence="2">Belongs to the LIMR family.</text>
</comment>
<comment type="caution">
    <text evidence="8">The sequence shown here is derived from an EMBL/GenBank/DDBJ whole genome shotgun (WGS) entry which is preliminary data.</text>
</comment>
<proteinExistence type="inferred from homology"/>
<dbReference type="Pfam" id="PF04791">
    <property type="entry name" value="LMBR1"/>
    <property type="match status" value="1"/>
</dbReference>
<accession>A0A813ZI19</accession>
<dbReference type="PANTHER" id="PTHR21355:SF0">
    <property type="entry name" value="G-PROTEIN COUPLED RECEPTOR-ASSOCIATED PROTEIN LMBRD2"/>
    <property type="match status" value="1"/>
</dbReference>
<dbReference type="AlphaFoldDB" id="A0A813ZI19"/>
<protein>
    <submittedName>
        <fullName evidence="8">Uncharacterized protein</fullName>
    </submittedName>
</protein>
<evidence type="ECO:0000256" key="1">
    <source>
        <dbReference type="ARBA" id="ARBA00004141"/>
    </source>
</evidence>
<dbReference type="Proteomes" id="UP000663879">
    <property type="component" value="Unassembled WGS sequence"/>
</dbReference>
<dbReference type="EMBL" id="CAJNOC010001885">
    <property type="protein sequence ID" value="CAF0898228.1"/>
    <property type="molecule type" value="Genomic_DNA"/>
</dbReference>
<feature type="transmembrane region" description="Helical" evidence="7">
    <location>
        <begin position="40"/>
        <end position="59"/>
    </location>
</feature>